<comment type="caution">
    <text evidence="8">The sequence shown here is derived from an EMBL/GenBank/DDBJ whole genome shotgun (WGS) entry which is preliminary data.</text>
</comment>
<dbReference type="PANTHER" id="PTHR40942:SF4">
    <property type="entry name" value="CYTOCHROME C5"/>
    <property type="match status" value="1"/>
</dbReference>
<dbReference type="InterPro" id="IPR036909">
    <property type="entry name" value="Cyt_c-like_dom_sf"/>
</dbReference>
<evidence type="ECO:0000256" key="5">
    <source>
        <dbReference type="ARBA" id="ARBA00023004"/>
    </source>
</evidence>
<dbReference type="EMBL" id="JAAWWK010000004">
    <property type="protein sequence ID" value="NKI18363.1"/>
    <property type="molecule type" value="Genomic_DNA"/>
</dbReference>
<name>A0ABX1GJ00_9GAMM</name>
<keyword evidence="3" id="KW-0479">Metal-binding</keyword>
<dbReference type="PANTHER" id="PTHR40942">
    <property type="match status" value="1"/>
</dbReference>
<dbReference type="InterPro" id="IPR002323">
    <property type="entry name" value="Cyt_CIE"/>
</dbReference>
<keyword evidence="5" id="KW-0408">Iron</keyword>
<sequence>MAKNSLFAALVALVCAACVPDSSAPASSSKTQMPDSPALKSLYIQSCYSCHGTGVNGAPRTGNQQDWAPRLATGMDTLLNHTRNGYNAMPPRGMCINCSDDDFRALINFMAHPGNLPNASK</sequence>
<feature type="chain" id="PRO_5045264119" evidence="6">
    <location>
        <begin position="24"/>
        <end position="121"/>
    </location>
</feature>
<dbReference type="Gene3D" id="1.10.760.10">
    <property type="entry name" value="Cytochrome c-like domain"/>
    <property type="match status" value="1"/>
</dbReference>
<evidence type="ECO:0000259" key="7">
    <source>
        <dbReference type="Pfam" id="PF13442"/>
    </source>
</evidence>
<evidence type="ECO:0000256" key="6">
    <source>
        <dbReference type="SAM" id="SignalP"/>
    </source>
</evidence>
<organism evidence="8 9">
    <name type="scientific">Spongiibacter thalassae</name>
    <dbReference type="NCBI Taxonomy" id="2721624"/>
    <lineage>
        <taxon>Bacteria</taxon>
        <taxon>Pseudomonadati</taxon>
        <taxon>Pseudomonadota</taxon>
        <taxon>Gammaproteobacteria</taxon>
        <taxon>Cellvibrionales</taxon>
        <taxon>Spongiibacteraceae</taxon>
        <taxon>Spongiibacter</taxon>
    </lineage>
</organism>
<evidence type="ECO:0000256" key="3">
    <source>
        <dbReference type="ARBA" id="ARBA00022723"/>
    </source>
</evidence>
<keyword evidence="4" id="KW-0249">Electron transport</keyword>
<accession>A0ABX1GJ00</accession>
<evidence type="ECO:0000256" key="2">
    <source>
        <dbReference type="ARBA" id="ARBA00022617"/>
    </source>
</evidence>
<feature type="domain" description="Cytochrome c" evidence="7">
    <location>
        <begin position="39"/>
        <end position="110"/>
    </location>
</feature>
<gene>
    <name evidence="8" type="ORF">HCU74_13180</name>
</gene>
<evidence type="ECO:0000256" key="4">
    <source>
        <dbReference type="ARBA" id="ARBA00022982"/>
    </source>
</evidence>
<feature type="signal peptide" evidence="6">
    <location>
        <begin position="1"/>
        <end position="23"/>
    </location>
</feature>
<evidence type="ECO:0000313" key="9">
    <source>
        <dbReference type="Proteomes" id="UP000765845"/>
    </source>
</evidence>
<keyword evidence="6" id="KW-0732">Signal</keyword>
<protein>
    <submittedName>
        <fullName evidence="8">Cytochrome c5 family protein</fullName>
    </submittedName>
</protein>
<evidence type="ECO:0000256" key="1">
    <source>
        <dbReference type="ARBA" id="ARBA00022448"/>
    </source>
</evidence>
<keyword evidence="1" id="KW-0813">Transport</keyword>
<dbReference type="SUPFAM" id="SSF46626">
    <property type="entry name" value="Cytochrome c"/>
    <property type="match status" value="1"/>
</dbReference>
<dbReference type="Pfam" id="PF13442">
    <property type="entry name" value="Cytochrome_CBB3"/>
    <property type="match status" value="1"/>
</dbReference>
<keyword evidence="9" id="KW-1185">Reference proteome</keyword>
<reference evidence="8 9" key="1">
    <citation type="submission" date="2020-04" db="EMBL/GenBank/DDBJ databases">
        <authorList>
            <person name="Yoon J."/>
        </authorList>
    </citation>
    <scope>NUCLEOTIDE SEQUENCE [LARGE SCALE GENOMIC DNA]</scope>
    <source>
        <strain evidence="8 9">KMU-166</strain>
    </source>
</reference>
<keyword evidence="2" id="KW-0349">Heme</keyword>
<dbReference type="PRINTS" id="PR00607">
    <property type="entry name" value="CYTCHROMECIE"/>
</dbReference>
<evidence type="ECO:0000313" key="8">
    <source>
        <dbReference type="EMBL" id="NKI18363.1"/>
    </source>
</evidence>
<dbReference type="Proteomes" id="UP000765845">
    <property type="component" value="Unassembled WGS sequence"/>
</dbReference>
<dbReference type="RefSeq" id="WP_168450877.1">
    <property type="nucleotide sequence ID" value="NZ_JAAWWK010000004.1"/>
</dbReference>
<dbReference type="InterPro" id="IPR009056">
    <property type="entry name" value="Cyt_c-like_dom"/>
</dbReference>
<proteinExistence type="predicted"/>